<organism evidence="2 3">
    <name type="scientific">Prosthecobacter algae</name>
    <dbReference type="NCBI Taxonomy" id="1144682"/>
    <lineage>
        <taxon>Bacteria</taxon>
        <taxon>Pseudomonadati</taxon>
        <taxon>Verrucomicrobiota</taxon>
        <taxon>Verrucomicrobiia</taxon>
        <taxon>Verrucomicrobiales</taxon>
        <taxon>Verrucomicrobiaceae</taxon>
        <taxon>Prosthecobacter</taxon>
    </lineage>
</organism>
<dbReference type="EMBL" id="BAABIA010000003">
    <property type="protein sequence ID" value="GAA5139249.1"/>
    <property type="molecule type" value="Genomic_DNA"/>
</dbReference>
<proteinExistence type="predicted"/>
<dbReference type="Proteomes" id="UP001499852">
    <property type="component" value="Unassembled WGS sequence"/>
</dbReference>
<protein>
    <submittedName>
        <fullName evidence="2">Uncharacterized protein</fullName>
    </submittedName>
</protein>
<evidence type="ECO:0000313" key="2">
    <source>
        <dbReference type="EMBL" id="GAA5139249.1"/>
    </source>
</evidence>
<sequence length="104" mass="11096">MDEVRAAADQLDKSLHETMREALRIGLADLKRINYDISGAVLDAISKPVPLAVNQGEGTPIVKAAHLFGHTTPASSSKAAEQHATGTDGEAKSKKVTYRSGRKK</sequence>
<accession>A0ABP9P305</accession>
<name>A0ABP9P305_9BACT</name>
<feature type="region of interest" description="Disordered" evidence="1">
    <location>
        <begin position="72"/>
        <end position="104"/>
    </location>
</feature>
<feature type="compositionally biased region" description="Basic residues" evidence="1">
    <location>
        <begin position="94"/>
        <end position="104"/>
    </location>
</feature>
<gene>
    <name evidence="2" type="ORF">GCM10023213_19640</name>
</gene>
<comment type="caution">
    <text evidence="2">The sequence shown here is derived from an EMBL/GenBank/DDBJ whole genome shotgun (WGS) entry which is preliminary data.</text>
</comment>
<evidence type="ECO:0000313" key="3">
    <source>
        <dbReference type="Proteomes" id="UP001499852"/>
    </source>
</evidence>
<reference evidence="3" key="1">
    <citation type="journal article" date="2019" name="Int. J. Syst. Evol. Microbiol.">
        <title>The Global Catalogue of Microorganisms (GCM) 10K type strain sequencing project: providing services to taxonomists for standard genome sequencing and annotation.</title>
        <authorList>
            <consortium name="The Broad Institute Genomics Platform"/>
            <consortium name="The Broad Institute Genome Sequencing Center for Infectious Disease"/>
            <person name="Wu L."/>
            <person name="Ma J."/>
        </authorList>
    </citation>
    <scope>NUCLEOTIDE SEQUENCE [LARGE SCALE GENOMIC DNA]</scope>
    <source>
        <strain evidence="3">JCM 18053</strain>
    </source>
</reference>
<keyword evidence="3" id="KW-1185">Reference proteome</keyword>
<evidence type="ECO:0000256" key="1">
    <source>
        <dbReference type="SAM" id="MobiDB-lite"/>
    </source>
</evidence>